<proteinExistence type="predicted"/>
<name>A0AA92K450_RALSL</name>
<dbReference type="EMBL" id="CP051169">
    <property type="protein sequence ID" value="QOK98150.1"/>
    <property type="molecule type" value="Genomic_DNA"/>
</dbReference>
<evidence type="ECO:0000313" key="1">
    <source>
        <dbReference type="EMBL" id="QOK98150.1"/>
    </source>
</evidence>
<reference evidence="2" key="1">
    <citation type="submission" date="2020-04" db="EMBL/GenBank/DDBJ databases">
        <title>Ralstonia solanacearum UW576, UW763, UW773, and UW774.</title>
        <authorList>
            <person name="Steidl O."/>
            <person name="Truchon A."/>
            <person name="Allen C."/>
        </authorList>
    </citation>
    <scope>NUCLEOTIDE SEQUENCE [LARGE SCALE GENOMIC DNA]</scope>
    <source>
        <strain evidence="2">UW774</strain>
    </source>
</reference>
<gene>
    <name evidence="1" type="ORF">HF909_18005</name>
</gene>
<organism evidence="1 2">
    <name type="scientific">Ralstonia solanacearum</name>
    <name type="common">Pseudomonas solanacearum</name>
    <dbReference type="NCBI Taxonomy" id="305"/>
    <lineage>
        <taxon>Bacteria</taxon>
        <taxon>Pseudomonadati</taxon>
        <taxon>Pseudomonadota</taxon>
        <taxon>Betaproteobacteria</taxon>
        <taxon>Burkholderiales</taxon>
        <taxon>Burkholderiaceae</taxon>
        <taxon>Ralstonia</taxon>
        <taxon>Ralstonia solanacearum species complex</taxon>
    </lineage>
</organism>
<sequence>MWTMCAFRIAMLHRVASAFQSDQNINITMNRSVRSTHLPLLCALLLAACASPNGKPAATYRPDSQARVRVYWGAVVHFHFNTRCTPEEGLLGYAGKGMLASHLG</sequence>
<protein>
    <submittedName>
        <fullName evidence="1">Uncharacterized protein</fullName>
    </submittedName>
</protein>
<dbReference type="Proteomes" id="UP000593970">
    <property type="component" value="Chromosome"/>
</dbReference>
<evidence type="ECO:0000313" key="2">
    <source>
        <dbReference type="Proteomes" id="UP000593970"/>
    </source>
</evidence>
<dbReference type="AlphaFoldDB" id="A0AA92K450"/>
<accession>A0AA92K450</accession>